<evidence type="ECO:0000313" key="1">
    <source>
        <dbReference type="EMBL" id="KAI0049317.1"/>
    </source>
</evidence>
<keyword evidence="2" id="KW-1185">Reference proteome</keyword>
<organism evidence="1 2">
    <name type="scientific">Auriscalpium vulgare</name>
    <dbReference type="NCBI Taxonomy" id="40419"/>
    <lineage>
        <taxon>Eukaryota</taxon>
        <taxon>Fungi</taxon>
        <taxon>Dikarya</taxon>
        <taxon>Basidiomycota</taxon>
        <taxon>Agaricomycotina</taxon>
        <taxon>Agaricomycetes</taxon>
        <taxon>Russulales</taxon>
        <taxon>Auriscalpiaceae</taxon>
        <taxon>Auriscalpium</taxon>
    </lineage>
</organism>
<gene>
    <name evidence="1" type="ORF">FA95DRAFT_890380</name>
</gene>
<reference evidence="1" key="2">
    <citation type="journal article" date="2022" name="New Phytol.">
        <title>Evolutionary transition to the ectomycorrhizal habit in the genomes of a hyperdiverse lineage of mushroom-forming fungi.</title>
        <authorList>
            <person name="Looney B."/>
            <person name="Miyauchi S."/>
            <person name="Morin E."/>
            <person name="Drula E."/>
            <person name="Courty P.E."/>
            <person name="Kohler A."/>
            <person name="Kuo A."/>
            <person name="LaButti K."/>
            <person name="Pangilinan J."/>
            <person name="Lipzen A."/>
            <person name="Riley R."/>
            <person name="Andreopoulos W."/>
            <person name="He G."/>
            <person name="Johnson J."/>
            <person name="Nolan M."/>
            <person name="Tritt A."/>
            <person name="Barry K.W."/>
            <person name="Grigoriev I.V."/>
            <person name="Nagy L.G."/>
            <person name="Hibbett D."/>
            <person name="Henrissat B."/>
            <person name="Matheny P.B."/>
            <person name="Labbe J."/>
            <person name="Martin F.M."/>
        </authorList>
    </citation>
    <scope>NUCLEOTIDE SEQUENCE</scope>
    <source>
        <strain evidence="1">FP105234-sp</strain>
    </source>
</reference>
<name>A0ACB8RZN8_9AGAM</name>
<dbReference type="EMBL" id="MU275874">
    <property type="protein sequence ID" value="KAI0049317.1"/>
    <property type="molecule type" value="Genomic_DNA"/>
</dbReference>
<protein>
    <submittedName>
        <fullName evidence="1">Uncharacterized protein</fullName>
    </submittedName>
</protein>
<evidence type="ECO:0000313" key="2">
    <source>
        <dbReference type="Proteomes" id="UP000814033"/>
    </source>
</evidence>
<dbReference type="Proteomes" id="UP000814033">
    <property type="component" value="Unassembled WGS sequence"/>
</dbReference>
<accession>A0ACB8RZN8</accession>
<proteinExistence type="predicted"/>
<comment type="caution">
    <text evidence="1">The sequence shown here is derived from an EMBL/GenBank/DDBJ whole genome shotgun (WGS) entry which is preliminary data.</text>
</comment>
<sequence>MSALFAPGCGASRRSDTRHESNMNGLGRQRSLTLGRPPASLSCRCSSSICPHESHKFPVDGGDDYLPTLRVRRSGRHQSQGERYRTPHPARPQMHLQARAHAAKSHPSIQVSTGVSAGHVLDK</sequence>
<reference evidence="1" key="1">
    <citation type="submission" date="2021-02" db="EMBL/GenBank/DDBJ databases">
        <authorList>
            <consortium name="DOE Joint Genome Institute"/>
            <person name="Ahrendt S."/>
            <person name="Looney B.P."/>
            <person name="Miyauchi S."/>
            <person name="Morin E."/>
            <person name="Drula E."/>
            <person name="Courty P.E."/>
            <person name="Chicoki N."/>
            <person name="Fauchery L."/>
            <person name="Kohler A."/>
            <person name="Kuo A."/>
            <person name="Labutti K."/>
            <person name="Pangilinan J."/>
            <person name="Lipzen A."/>
            <person name="Riley R."/>
            <person name="Andreopoulos W."/>
            <person name="He G."/>
            <person name="Johnson J."/>
            <person name="Barry K.W."/>
            <person name="Grigoriev I.V."/>
            <person name="Nagy L."/>
            <person name="Hibbett D."/>
            <person name="Henrissat B."/>
            <person name="Matheny P.B."/>
            <person name="Labbe J."/>
            <person name="Martin F."/>
        </authorList>
    </citation>
    <scope>NUCLEOTIDE SEQUENCE</scope>
    <source>
        <strain evidence="1">FP105234-sp</strain>
    </source>
</reference>